<dbReference type="CDD" id="cd06261">
    <property type="entry name" value="TM_PBP2"/>
    <property type="match status" value="1"/>
</dbReference>
<dbReference type="STRING" id="926561.GCA_000379025_01112"/>
<name>A0A4R8H0E8_9FIRM</name>
<evidence type="ECO:0000259" key="8">
    <source>
        <dbReference type="PROSITE" id="PS50928"/>
    </source>
</evidence>
<dbReference type="Pfam" id="PF00528">
    <property type="entry name" value="BPD_transp_1"/>
    <property type="match status" value="1"/>
</dbReference>
<evidence type="ECO:0000256" key="6">
    <source>
        <dbReference type="ARBA" id="ARBA00023136"/>
    </source>
</evidence>
<dbReference type="SUPFAM" id="SSF161098">
    <property type="entry name" value="MetI-like"/>
    <property type="match status" value="1"/>
</dbReference>
<dbReference type="PANTHER" id="PTHR30193">
    <property type="entry name" value="ABC TRANSPORTER PERMEASE PROTEIN"/>
    <property type="match status" value="1"/>
</dbReference>
<gene>
    <name evidence="9" type="ORF">C7959_11441</name>
</gene>
<dbReference type="EMBL" id="SOEG01000014">
    <property type="protein sequence ID" value="TDX51293.1"/>
    <property type="molecule type" value="Genomic_DNA"/>
</dbReference>
<dbReference type="InterPro" id="IPR051393">
    <property type="entry name" value="ABC_transporter_permease"/>
</dbReference>
<feature type="transmembrane region" description="Helical" evidence="7">
    <location>
        <begin position="25"/>
        <end position="46"/>
    </location>
</feature>
<keyword evidence="3" id="KW-1003">Cell membrane</keyword>
<dbReference type="AlphaFoldDB" id="A0A4R8H0E8"/>
<dbReference type="PROSITE" id="PS50928">
    <property type="entry name" value="ABC_TM1"/>
    <property type="match status" value="1"/>
</dbReference>
<sequence length="313" mass="36323">MKSKEGVINNSGISKFKDTLRENQFSYYMLLPAFIVVFLVVVYPFFYNFRLAFSDLNMYTFRPFIKHGKLTYIGFQNFIEVLSNSKFWVVFMRTVIWTTINIICHVGFGIFYAILLNRSLKFKGIYRTLLVIPWAIPQYIVVLVWKGMFNYRYGAVNLFLTKFGIEPISWLSKPLTGFSAAILVNVWLGIPFMMMIALGGLQSIDPNFYEAADIDGANNWQKIRHITLPLLKPVMAPAVVLGVVWTFNQLNVIYLLTYNTLTDKIDILVTYVYRAAFEFYRYGYAAAFSVVIFFILFIWGVSFMRLNEEEGGR</sequence>
<organism evidence="9 10">
    <name type="scientific">Orenia marismortui</name>
    <dbReference type="NCBI Taxonomy" id="46469"/>
    <lineage>
        <taxon>Bacteria</taxon>
        <taxon>Bacillati</taxon>
        <taxon>Bacillota</taxon>
        <taxon>Clostridia</taxon>
        <taxon>Halanaerobiales</taxon>
        <taxon>Halobacteroidaceae</taxon>
        <taxon>Orenia</taxon>
    </lineage>
</organism>
<dbReference type="InterPro" id="IPR035906">
    <property type="entry name" value="MetI-like_sf"/>
</dbReference>
<feature type="transmembrane region" description="Helical" evidence="7">
    <location>
        <begin position="178"/>
        <end position="201"/>
    </location>
</feature>
<feature type="transmembrane region" description="Helical" evidence="7">
    <location>
        <begin position="128"/>
        <end position="148"/>
    </location>
</feature>
<feature type="transmembrane region" description="Helical" evidence="7">
    <location>
        <begin position="234"/>
        <end position="256"/>
    </location>
</feature>
<keyword evidence="4 7" id="KW-0812">Transmembrane</keyword>
<evidence type="ECO:0000256" key="5">
    <source>
        <dbReference type="ARBA" id="ARBA00022989"/>
    </source>
</evidence>
<dbReference type="RefSeq" id="WP_134116865.1">
    <property type="nucleotide sequence ID" value="NZ_SOEG01000014.1"/>
</dbReference>
<feature type="transmembrane region" description="Helical" evidence="7">
    <location>
        <begin position="95"/>
        <end position="116"/>
    </location>
</feature>
<comment type="caution">
    <text evidence="9">The sequence shown here is derived from an EMBL/GenBank/DDBJ whole genome shotgun (WGS) entry which is preliminary data.</text>
</comment>
<evidence type="ECO:0000256" key="3">
    <source>
        <dbReference type="ARBA" id="ARBA00022475"/>
    </source>
</evidence>
<reference evidence="9 10" key="1">
    <citation type="submission" date="2019-03" db="EMBL/GenBank/DDBJ databases">
        <title>Subsurface microbial communities from deep shales in Ohio and West Virginia, USA.</title>
        <authorList>
            <person name="Wrighton K."/>
        </authorList>
    </citation>
    <scope>NUCLEOTIDE SEQUENCE [LARGE SCALE GENOMIC DNA]</scope>
    <source>
        <strain evidence="9 10">MSL 6dP</strain>
    </source>
</reference>
<evidence type="ECO:0000256" key="1">
    <source>
        <dbReference type="ARBA" id="ARBA00004651"/>
    </source>
</evidence>
<dbReference type="InterPro" id="IPR000515">
    <property type="entry name" value="MetI-like"/>
</dbReference>
<accession>A0A4R8H0E8</accession>
<keyword evidence="10" id="KW-1185">Reference proteome</keyword>
<proteinExistence type="inferred from homology"/>
<evidence type="ECO:0000313" key="9">
    <source>
        <dbReference type="EMBL" id="TDX51293.1"/>
    </source>
</evidence>
<keyword evidence="2 7" id="KW-0813">Transport</keyword>
<evidence type="ECO:0000313" key="10">
    <source>
        <dbReference type="Proteomes" id="UP000295832"/>
    </source>
</evidence>
<keyword evidence="6 7" id="KW-0472">Membrane</keyword>
<evidence type="ECO:0000256" key="2">
    <source>
        <dbReference type="ARBA" id="ARBA00022448"/>
    </source>
</evidence>
<evidence type="ECO:0000256" key="7">
    <source>
        <dbReference type="RuleBase" id="RU363032"/>
    </source>
</evidence>
<feature type="transmembrane region" description="Helical" evidence="7">
    <location>
        <begin position="282"/>
        <end position="304"/>
    </location>
</feature>
<dbReference type="GO" id="GO:0055085">
    <property type="term" value="P:transmembrane transport"/>
    <property type="evidence" value="ECO:0007669"/>
    <property type="project" value="InterPro"/>
</dbReference>
<evidence type="ECO:0000256" key="4">
    <source>
        <dbReference type="ARBA" id="ARBA00022692"/>
    </source>
</evidence>
<dbReference type="Proteomes" id="UP000295832">
    <property type="component" value="Unassembled WGS sequence"/>
</dbReference>
<dbReference type="GO" id="GO:0005886">
    <property type="term" value="C:plasma membrane"/>
    <property type="evidence" value="ECO:0007669"/>
    <property type="project" value="UniProtKB-SubCell"/>
</dbReference>
<dbReference type="PANTHER" id="PTHR30193:SF41">
    <property type="entry name" value="DIACETYLCHITOBIOSE UPTAKE SYSTEM PERMEASE PROTEIN NGCF"/>
    <property type="match status" value="1"/>
</dbReference>
<protein>
    <submittedName>
        <fullName evidence="9">Arabinogalactan oligomer/maltooligosaccharide transport system permease protein</fullName>
    </submittedName>
</protein>
<dbReference type="Gene3D" id="1.10.3720.10">
    <property type="entry name" value="MetI-like"/>
    <property type="match status" value="1"/>
</dbReference>
<feature type="domain" description="ABC transmembrane type-1" evidence="8">
    <location>
        <begin position="91"/>
        <end position="303"/>
    </location>
</feature>
<keyword evidence="5 7" id="KW-1133">Transmembrane helix</keyword>
<comment type="subcellular location">
    <subcellularLocation>
        <location evidence="1 7">Cell membrane</location>
        <topology evidence="1 7">Multi-pass membrane protein</topology>
    </subcellularLocation>
</comment>
<comment type="similarity">
    <text evidence="7">Belongs to the binding-protein-dependent transport system permease family.</text>
</comment>